<proteinExistence type="predicted"/>
<dbReference type="Proteomes" id="UP001601442">
    <property type="component" value="Unassembled WGS sequence"/>
</dbReference>
<organism evidence="1 2">
    <name type="scientific">Nocardia aobensis</name>
    <dbReference type="NCBI Taxonomy" id="257277"/>
    <lineage>
        <taxon>Bacteria</taxon>
        <taxon>Bacillati</taxon>
        <taxon>Actinomycetota</taxon>
        <taxon>Actinomycetes</taxon>
        <taxon>Mycobacteriales</taxon>
        <taxon>Nocardiaceae</taxon>
        <taxon>Nocardia</taxon>
    </lineage>
</organism>
<dbReference type="SUPFAM" id="SSF52402">
    <property type="entry name" value="Adenine nucleotide alpha hydrolases-like"/>
    <property type="match status" value="1"/>
</dbReference>
<reference evidence="1 2" key="1">
    <citation type="submission" date="2024-10" db="EMBL/GenBank/DDBJ databases">
        <title>The Natural Products Discovery Center: Release of the First 8490 Sequenced Strains for Exploring Actinobacteria Biosynthetic Diversity.</title>
        <authorList>
            <person name="Kalkreuter E."/>
            <person name="Kautsar S.A."/>
            <person name="Yang D."/>
            <person name="Bader C.D."/>
            <person name="Teijaro C.N."/>
            <person name="Fluegel L."/>
            <person name="Davis C.M."/>
            <person name="Simpson J.R."/>
            <person name="Lauterbach L."/>
            <person name="Steele A.D."/>
            <person name="Gui C."/>
            <person name="Meng S."/>
            <person name="Li G."/>
            <person name="Viehrig K."/>
            <person name="Ye F."/>
            <person name="Su P."/>
            <person name="Kiefer A.F."/>
            <person name="Nichols A."/>
            <person name="Cepeda A.J."/>
            <person name="Yan W."/>
            <person name="Fan B."/>
            <person name="Jiang Y."/>
            <person name="Adhikari A."/>
            <person name="Zheng C.-J."/>
            <person name="Schuster L."/>
            <person name="Cowan T.M."/>
            <person name="Smanski M.J."/>
            <person name="Chevrette M.G."/>
            <person name="De Carvalho L.P.S."/>
            <person name="Shen B."/>
        </authorList>
    </citation>
    <scope>NUCLEOTIDE SEQUENCE [LARGE SCALE GENOMIC DNA]</scope>
    <source>
        <strain evidence="1 2">NPDC004119</strain>
    </source>
</reference>
<dbReference type="RefSeq" id="WP_387395876.1">
    <property type="nucleotide sequence ID" value="NZ_JBIAMT010000003.1"/>
</dbReference>
<dbReference type="EMBL" id="JBIAMT010000003">
    <property type="protein sequence ID" value="MFF0498457.1"/>
    <property type="molecule type" value="Genomic_DNA"/>
</dbReference>
<sequence length="262" mass="29956">MVSVTRHLVQFSTGAGSAEVAWRVVEKYGSSNVVLLTADTLVEDEDNWRFASQVVDHLQCEWVRLSDGRTPLEVGRDLRVVPNNRMAVCSRVLKRELLRKHLDQNFDPADSIVYLGFDWTEPERHERAVEPWRPWTIRSPLIEPPYVSKPDLLALFRDRGIEPPRLYSMGFSHANCGGACVRGGQAQWELLLRVNRPRYLEWEAGEAEIRSQLGKDVAILRDRSGAVGRPLPLSVFRQRIDQQPDMFDDDDWGACGCSWDVE</sequence>
<protein>
    <recommendedName>
        <fullName evidence="3">Phosphoadenosine phosphosulphate reductase domain-containing protein</fullName>
    </recommendedName>
</protein>
<dbReference type="Gene3D" id="3.40.50.620">
    <property type="entry name" value="HUPs"/>
    <property type="match status" value="1"/>
</dbReference>
<comment type="caution">
    <text evidence="1">The sequence shown here is derived from an EMBL/GenBank/DDBJ whole genome shotgun (WGS) entry which is preliminary data.</text>
</comment>
<evidence type="ECO:0000313" key="1">
    <source>
        <dbReference type="EMBL" id="MFF0498457.1"/>
    </source>
</evidence>
<name>A0ABW6P5M0_9NOCA</name>
<evidence type="ECO:0000313" key="2">
    <source>
        <dbReference type="Proteomes" id="UP001601442"/>
    </source>
</evidence>
<keyword evidence="2" id="KW-1185">Reference proteome</keyword>
<accession>A0ABW6P5M0</accession>
<evidence type="ECO:0008006" key="3">
    <source>
        <dbReference type="Google" id="ProtNLM"/>
    </source>
</evidence>
<gene>
    <name evidence="1" type="ORF">ACFYU5_18775</name>
</gene>
<dbReference type="InterPro" id="IPR014729">
    <property type="entry name" value="Rossmann-like_a/b/a_fold"/>
</dbReference>